<feature type="compositionally biased region" description="Polar residues" evidence="1">
    <location>
        <begin position="120"/>
        <end position="135"/>
    </location>
</feature>
<dbReference type="KEGG" id="cci:CC1G_10906"/>
<gene>
    <name evidence="2" type="ORF">CC1G_10906</name>
</gene>
<name>A8P5X7_COPC7</name>
<organism evidence="2 3">
    <name type="scientific">Coprinopsis cinerea (strain Okayama-7 / 130 / ATCC MYA-4618 / FGSC 9003)</name>
    <name type="common">Inky cap fungus</name>
    <name type="synonym">Hormographiella aspergillata</name>
    <dbReference type="NCBI Taxonomy" id="240176"/>
    <lineage>
        <taxon>Eukaryota</taxon>
        <taxon>Fungi</taxon>
        <taxon>Dikarya</taxon>
        <taxon>Basidiomycota</taxon>
        <taxon>Agaricomycotina</taxon>
        <taxon>Agaricomycetes</taxon>
        <taxon>Agaricomycetidae</taxon>
        <taxon>Agaricales</taxon>
        <taxon>Agaricineae</taxon>
        <taxon>Psathyrellaceae</taxon>
        <taxon>Coprinopsis</taxon>
    </lineage>
</organism>
<reference evidence="2 3" key="1">
    <citation type="journal article" date="2010" name="Proc. Natl. Acad. Sci. U.S.A.">
        <title>Insights into evolution of multicellular fungi from the assembled chromosomes of the mushroom Coprinopsis cinerea (Coprinus cinereus).</title>
        <authorList>
            <person name="Stajich J.E."/>
            <person name="Wilke S.K."/>
            <person name="Ahren D."/>
            <person name="Au C.H."/>
            <person name="Birren B.W."/>
            <person name="Borodovsky M."/>
            <person name="Burns C."/>
            <person name="Canback B."/>
            <person name="Casselton L.A."/>
            <person name="Cheng C.K."/>
            <person name="Deng J."/>
            <person name="Dietrich F.S."/>
            <person name="Fargo D.C."/>
            <person name="Farman M.L."/>
            <person name="Gathman A.C."/>
            <person name="Goldberg J."/>
            <person name="Guigo R."/>
            <person name="Hoegger P.J."/>
            <person name="Hooker J.B."/>
            <person name="Huggins A."/>
            <person name="James T.Y."/>
            <person name="Kamada T."/>
            <person name="Kilaru S."/>
            <person name="Kodira C."/>
            <person name="Kues U."/>
            <person name="Kupfer D."/>
            <person name="Kwan H.S."/>
            <person name="Lomsadze A."/>
            <person name="Li W."/>
            <person name="Lilly W.W."/>
            <person name="Ma L.J."/>
            <person name="Mackey A.J."/>
            <person name="Manning G."/>
            <person name="Martin F."/>
            <person name="Muraguchi H."/>
            <person name="Natvig D.O."/>
            <person name="Palmerini H."/>
            <person name="Ramesh M.A."/>
            <person name="Rehmeyer C.J."/>
            <person name="Roe B.A."/>
            <person name="Shenoy N."/>
            <person name="Stanke M."/>
            <person name="Ter-Hovhannisyan V."/>
            <person name="Tunlid A."/>
            <person name="Velagapudi R."/>
            <person name="Vision T.J."/>
            <person name="Zeng Q."/>
            <person name="Zolan M.E."/>
            <person name="Pukkila P.J."/>
        </authorList>
    </citation>
    <scope>NUCLEOTIDE SEQUENCE [LARGE SCALE GENOMIC DNA]</scope>
    <source>
        <strain evidence="3">Okayama-7 / 130 / ATCC MYA-4618 / FGSC 9003</strain>
    </source>
</reference>
<protein>
    <submittedName>
        <fullName evidence="2">Uncharacterized protein</fullName>
    </submittedName>
</protein>
<dbReference type="EMBL" id="AACS02000011">
    <property type="protein sequence ID" value="EAU82787.1"/>
    <property type="molecule type" value="Genomic_DNA"/>
</dbReference>
<dbReference type="InParanoid" id="A8P5X7"/>
<comment type="caution">
    <text evidence="2">The sequence shown here is derived from an EMBL/GenBank/DDBJ whole genome shotgun (WGS) entry which is preliminary data.</text>
</comment>
<evidence type="ECO:0000313" key="2">
    <source>
        <dbReference type="EMBL" id="EAU82787.1"/>
    </source>
</evidence>
<sequence>MSKRARRDYGFRSPKTPIKVERLSSPPDQLHQRHRESPHNRPEGGADAFERDFETQDSFAQSLSPGFWTNRCAASPVSQNSLAESTTVGVQSPRQKSVSQSVGVNVETQSQYPWWHPTYQTSPSTASGPALSASSPRPRDTDIRTWCPFCVPSRQRIIASLTEDPTASCCRDHYSQMSFQVQMSLLQLDTRIKAADAHKAALLAERDTYYALLGHPRD</sequence>
<feature type="region of interest" description="Disordered" evidence="1">
    <location>
        <begin position="1"/>
        <end position="54"/>
    </location>
</feature>
<evidence type="ECO:0000313" key="3">
    <source>
        <dbReference type="Proteomes" id="UP000001861"/>
    </source>
</evidence>
<proteinExistence type="predicted"/>
<dbReference type="Proteomes" id="UP000001861">
    <property type="component" value="Unassembled WGS sequence"/>
</dbReference>
<dbReference type="GeneID" id="6015643"/>
<feature type="compositionally biased region" description="Basic and acidic residues" evidence="1">
    <location>
        <begin position="35"/>
        <end position="54"/>
    </location>
</feature>
<dbReference type="AlphaFoldDB" id="A8P5X7"/>
<accession>A8P5X7</accession>
<feature type="region of interest" description="Disordered" evidence="1">
    <location>
        <begin position="120"/>
        <end position="139"/>
    </location>
</feature>
<evidence type="ECO:0000256" key="1">
    <source>
        <dbReference type="SAM" id="MobiDB-lite"/>
    </source>
</evidence>
<keyword evidence="3" id="KW-1185">Reference proteome</keyword>
<dbReference type="RefSeq" id="XP_001839043.1">
    <property type="nucleotide sequence ID" value="XM_001838991.1"/>
</dbReference>
<dbReference type="VEuPathDB" id="FungiDB:CC1G_10906"/>